<feature type="region of interest" description="Disordered" evidence="8">
    <location>
        <begin position="328"/>
        <end position="364"/>
    </location>
</feature>
<dbReference type="SUPFAM" id="SSF46689">
    <property type="entry name" value="Homeodomain-like"/>
    <property type="match status" value="1"/>
</dbReference>
<dbReference type="GO" id="GO:0000981">
    <property type="term" value="F:DNA-binding transcription factor activity, RNA polymerase II-specific"/>
    <property type="evidence" value="ECO:0007669"/>
    <property type="project" value="TreeGrafter"/>
</dbReference>
<dbReference type="WBParaSite" id="Gr19_v10_g17316.t1">
    <property type="protein sequence ID" value="Gr19_v10_g17316.t1"/>
    <property type="gene ID" value="Gr19_v10_g17316"/>
</dbReference>
<dbReference type="InterPro" id="IPR043565">
    <property type="entry name" value="PAX_fam"/>
</dbReference>
<evidence type="ECO:0000256" key="5">
    <source>
        <dbReference type="ARBA" id="ARBA00023125"/>
    </source>
</evidence>
<evidence type="ECO:0000256" key="6">
    <source>
        <dbReference type="ARBA" id="ARBA00023163"/>
    </source>
</evidence>
<dbReference type="InterPro" id="IPR009057">
    <property type="entry name" value="Homeodomain-like_sf"/>
</dbReference>
<feature type="compositionally biased region" description="Low complexity" evidence="8">
    <location>
        <begin position="346"/>
        <end position="356"/>
    </location>
</feature>
<evidence type="ECO:0000313" key="10">
    <source>
        <dbReference type="Proteomes" id="UP000887572"/>
    </source>
</evidence>
<dbReference type="InterPro" id="IPR001523">
    <property type="entry name" value="Paired_dom"/>
</dbReference>
<evidence type="ECO:0000256" key="1">
    <source>
        <dbReference type="ARBA" id="ARBA00004123"/>
    </source>
</evidence>
<evidence type="ECO:0000256" key="3">
    <source>
        <dbReference type="ARBA" id="ARBA00022724"/>
    </source>
</evidence>
<feature type="domain" description="Paired" evidence="9">
    <location>
        <begin position="269"/>
        <end position="364"/>
    </location>
</feature>
<dbReference type="SMART" id="SM00351">
    <property type="entry name" value="PAX"/>
    <property type="match status" value="1"/>
</dbReference>
<protein>
    <submittedName>
        <fullName evidence="11">Paired domain-containing protein</fullName>
    </submittedName>
</protein>
<keyword evidence="10" id="KW-1185">Reference proteome</keyword>
<proteinExistence type="predicted"/>
<keyword evidence="7" id="KW-0539">Nucleus</keyword>
<dbReference type="Proteomes" id="UP000887572">
    <property type="component" value="Unplaced"/>
</dbReference>
<dbReference type="InterPro" id="IPR036388">
    <property type="entry name" value="WH-like_DNA-bd_sf"/>
</dbReference>
<dbReference type="Gene3D" id="1.10.10.10">
    <property type="entry name" value="Winged helix-like DNA-binding domain superfamily/Winged helix DNA-binding domain"/>
    <property type="match status" value="1"/>
</dbReference>
<dbReference type="PANTHER" id="PTHR45636:SF27">
    <property type="entry name" value="PAIRED DOMAIN-CONTAINING PROTEIN"/>
    <property type="match status" value="1"/>
</dbReference>
<name>A0A914HH57_GLORO</name>
<dbReference type="GO" id="GO:0000978">
    <property type="term" value="F:RNA polymerase II cis-regulatory region sequence-specific DNA binding"/>
    <property type="evidence" value="ECO:0007669"/>
    <property type="project" value="TreeGrafter"/>
</dbReference>
<keyword evidence="6" id="KW-0804">Transcription</keyword>
<dbReference type="Pfam" id="PF00292">
    <property type="entry name" value="PAX"/>
    <property type="match status" value="1"/>
</dbReference>
<sequence>MEVRVKTELRDFSSTEDGYADAGRKVKIEPVNSTCSATEQPPQHRHVMMTHCQPHDRPQCRCRIDLSSPDSLERDFYAWLKGSEPASGSVPCLFASSSVFHSSQPTEQGGSVDCSFLSLEPLGDLKSQQHSRWDVFNSASSASSDCLSSHSSVSPGNCSSAHSSCSKSSSSASSSTSSIDPFISSVMPLSHSHLHQHNSPNHQQQTLHPFFQQHHQQYKLMITTCADQQHQPQKHHPLAMPSSSSNAAAKSVPIPGTRIRRKRNVDKASGRGTNLYGRSYCPGRPLSMEERAQIIHLFHGGMKVNAISKQLCISHGCVSKIITRFRETGNLMPSSHSECRRRKRQQQQQQQQQQGQLINGPNIG</sequence>
<evidence type="ECO:0000259" key="9">
    <source>
        <dbReference type="PROSITE" id="PS51057"/>
    </source>
</evidence>
<dbReference type="PANTHER" id="PTHR45636">
    <property type="entry name" value="PAIRED BOX PROTEIN PAX-6-RELATED-RELATED"/>
    <property type="match status" value="1"/>
</dbReference>
<evidence type="ECO:0000256" key="8">
    <source>
        <dbReference type="SAM" id="MobiDB-lite"/>
    </source>
</evidence>
<dbReference type="PRINTS" id="PR00027">
    <property type="entry name" value="PAIREDBOX"/>
</dbReference>
<evidence type="ECO:0000256" key="4">
    <source>
        <dbReference type="ARBA" id="ARBA00023015"/>
    </source>
</evidence>
<dbReference type="PROSITE" id="PS51057">
    <property type="entry name" value="PAIRED_2"/>
    <property type="match status" value="1"/>
</dbReference>
<evidence type="ECO:0000256" key="7">
    <source>
        <dbReference type="ARBA" id="ARBA00023242"/>
    </source>
</evidence>
<evidence type="ECO:0000313" key="11">
    <source>
        <dbReference type="WBParaSite" id="Gr19_v10_g17316.t1"/>
    </source>
</evidence>
<keyword evidence="3" id="KW-0563">Paired box</keyword>
<feature type="region of interest" description="Disordered" evidence="8">
    <location>
        <begin position="233"/>
        <end position="252"/>
    </location>
</feature>
<dbReference type="GO" id="GO:0005634">
    <property type="term" value="C:nucleus"/>
    <property type="evidence" value="ECO:0007669"/>
    <property type="project" value="UniProtKB-SubCell"/>
</dbReference>
<dbReference type="AlphaFoldDB" id="A0A914HH57"/>
<keyword evidence="2" id="KW-0217">Developmental protein</keyword>
<comment type="subcellular location">
    <subcellularLocation>
        <location evidence="1">Nucleus</location>
    </subcellularLocation>
</comment>
<accession>A0A914HH57</accession>
<organism evidence="10 11">
    <name type="scientific">Globodera rostochiensis</name>
    <name type="common">Golden nematode worm</name>
    <name type="synonym">Heterodera rostochiensis</name>
    <dbReference type="NCBI Taxonomy" id="31243"/>
    <lineage>
        <taxon>Eukaryota</taxon>
        <taxon>Metazoa</taxon>
        <taxon>Ecdysozoa</taxon>
        <taxon>Nematoda</taxon>
        <taxon>Chromadorea</taxon>
        <taxon>Rhabditida</taxon>
        <taxon>Tylenchina</taxon>
        <taxon>Tylenchomorpha</taxon>
        <taxon>Tylenchoidea</taxon>
        <taxon>Heteroderidae</taxon>
        <taxon>Heteroderinae</taxon>
        <taxon>Globodera</taxon>
    </lineage>
</organism>
<evidence type="ECO:0000256" key="2">
    <source>
        <dbReference type="ARBA" id="ARBA00022473"/>
    </source>
</evidence>
<keyword evidence="5" id="KW-0238">DNA-binding</keyword>
<reference evidence="11" key="1">
    <citation type="submission" date="2022-11" db="UniProtKB">
        <authorList>
            <consortium name="WormBaseParasite"/>
        </authorList>
    </citation>
    <scope>IDENTIFICATION</scope>
</reference>
<keyword evidence="4" id="KW-0805">Transcription regulation</keyword>